<dbReference type="RefSeq" id="WP_139107091.1">
    <property type="nucleotide sequence ID" value="NZ_VDFR01000169.1"/>
</dbReference>
<comment type="caution">
    <text evidence="2">The sequence shown here is derived from an EMBL/GenBank/DDBJ whole genome shotgun (WGS) entry which is preliminary data.</text>
</comment>
<name>A0A5C4MB64_9ACTN</name>
<evidence type="ECO:0000256" key="1">
    <source>
        <dbReference type="SAM" id="MobiDB-lite"/>
    </source>
</evidence>
<protein>
    <submittedName>
        <fullName evidence="2">Uncharacterized protein</fullName>
    </submittedName>
</protein>
<sequence>MEVRHRGAQALVRAAAHLGVADTGVVGALLARAYHVGVGARAHVVVALRLAHAEPLGLRALAELGVHLEQPVQRPLRHAPVRAHVEARLGELEEVGREAGVASRVVQPQQRARRWLDVALDVVDEDLVAVGLARCLVAELAAHLHALAEEGAGGGLLAHVAWWDLAGPGLVALERVVQHLECAEVGAVAGLDACREVDLVGLAQWRRLDQHLREEEEALAAVRGDEWTHEPLLQLAHDLARLVGLRLVQLELVRVGPRQQEQGDVLPRQEVRPHELARVEGVAGQPLVVRRPHLRLHRAAELLDEPVQLVAEPVQEPAEQRPVRRGGQLDEPGAQDDGDPHRLAEPVQCLPAEAGHALLQALDAPQHRGHDEHVGDLVEESGQPQLQVQLQPEEERRAAVLGELAVQLEVAQLAALRVAHRLAAQAAARSGDRLLGRREAHALLQHLLLLHRALQLEELVGVEAEVGEHARAAPQRHLEPPWGRMLERFGAVAPHRPSLEDEAVGAEPGGVELAL</sequence>
<dbReference type="AlphaFoldDB" id="A0A5C4MB64"/>
<gene>
    <name evidence="2" type="ORF">FHE65_28935</name>
</gene>
<reference evidence="2 3" key="1">
    <citation type="submission" date="2019-05" db="EMBL/GenBank/DDBJ databases">
        <title>Mumia sp. nov., isolated from the intestinal contents of plateau pika (Ochotona curzoniae) in the Qinghai-Tibet plateau of China.</title>
        <authorList>
            <person name="Tian Z."/>
        </authorList>
    </citation>
    <scope>NUCLEOTIDE SEQUENCE [LARGE SCALE GENOMIC DNA]</scope>
    <source>
        <strain evidence="3">527</strain>
    </source>
</reference>
<organism evidence="2 3">
    <name type="scientific">Mumia zhuanghuii</name>
    <dbReference type="NCBI Taxonomy" id="2585211"/>
    <lineage>
        <taxon>Bacteria</taxon>
        <taxon>Bacillati</taxon>
        <taxon>Actinomycetota</taxon>
        <taxon>Actinomycetes</taxon>
        <taxon>Propionibacteriales</taxon>
        <taxon>Nocardioidaceae</taxon>
        <taxon>Mumia</taxon>
    </lineage>
</organism>
<proteinExistence type="predicted"/>
<accession>A0A5C4MB64</accession>
<evidence type="ECO:0000313" key="3">
    <source>
        <dbReference type="Proteomes" id="UP000306740"/>
    </source>
</evidence>
<dbReference type="Proteomes" id="UP000306740">
    <property type="component" value="Unassembled WGS sequence"/>
</dbReference>
<feature type="region of interest" description="Disordered" evidence="1">
    <location>
        <begin position="310"/>
        <end position="343"/>
    </location>
</feature>
<dbReference type="EMBL" id="VDFR01000169">
    <property type="protein sequence ID" value="TNC33518.1"/>
    <property type="molecule type" value="Genomic_DNA"/>
</dbReference>
<evidence type="ECO:0000313" key="2">
    <source>
        <dbReference type="EMBL" id="TNC33518.1"/>
    </source>
</evidence>